<dbReference type="EMBL" id="KV417278">
    <property type="protein sequence ID" value="KZO97932.1"/>
    <property type="molecule type" value="Genomic_DNA"/>
</dbReference>
<name>A0A167NPL6_CALVF</name>
<feature type="compositionally biased region" description="Polar residues" evidence="1">
    <location>
        <begin position="176"/>
        <end position="188"/>
    </location>
</feature>
<keyword evidence="2" id="KW-0812">Transmembrane</keyword>
<keyword evidence="4" id="KW-1185">Reference proteome</keyword>
<feature type="compositionally biased region" description="Basic and acidic residues" evidence="1">
    <location>
        <begin position="134"/>
        <end position="159"/>
    </location>
</feature>
<keyword evidence="2" id="KW-0472">Membrane</keyword>
<keyword evidence="2" id="KW-1133">Transmembrane helix</keyword>
<sequence length="202" mass="22764">MQWETGEIVALSVGVAISLVLVLLLLLFCVRWRMPRLYRALQHFCFPNTYIPSTPPAPPRNTPRTPSASTTPSGPNRSQSRPRRQMHNVPPCPPPYSVLASQQRRGAILHLLDVIGRREGDTVHELALNNTSGEEERGRSGWSRRAEEVSPERMERRSMMELMDDENQELPKPPYASTTHESVQSFGRPSTAAATMRSHDVE</sequence>
<dbReference type="OrthoDB" id="10551100at2759"/>
<gene>
    <name evidence="3" type="ORF">CALVIDRAFT_562807</name>
</gene>
<proteinExistence type="predicted"/>
<evidence type="ECO:0000313" key="3">
    <source>
        <dbReference type="EMBL" id="KZO97932.1"/>
    </source>
</evidence>
<evidence type="ECO:0000256" key="2">
    <source>
        <dbReference type="SAM" id="Phobius"/>
    </source>
</evidence>
<evidence type="ECO:0000313" key="4">
    <source>
        <dbReference type="Proteomes" id="UP000076738"/>
    </source>
</evidence>
<dbReference type="AlphaFoldDB" id="A0A167NPL6"/>
<accession>A0A167NPL6</accession>
<feature type="compositionally biased region" description="Low complexity" evidence="1">
    <location>
        <begin position="62"/>
        <end position="76"/>
    </location>
</feature>
<feature type="region of interest" description="Disordered" evidence="1">
    <location>
        <begin position="130"/>
        <end position="202"/>
    </location>
</feature>
<dbReference type="Proteomes" id="UP000076738">
    <property type="component" value="Unassembled WGS sequence"/>
</dbReference>
<feature type="transmembrane region" description="Helical" evidence="2">
    <location>
        <begin position="6"/>
        <end position="30"/>
    </location>
</feature>
<protein>
    <submittedName>
        <fullName evidence="3">Uncharacterized protein</fullName>
    </submittedName>
</protein>
<organism evidence="3 4">
    <name type="scientific">Calocera viscosa (strain TUFC12733)</name>
    <dbReference type="NCBI Taxonomy" id="1330018"/>
    <lineage>
        <taxon>Eukaryota</taxon>
        <taxon>Fungi</taxon>
        <taxon>Dikarya</taxon>
        <taxon>Basidiomycota</taxon>
        <taxon>Agaricomycotina</taxon>
        <taxon>Dacrymycetes</taxon>
        <taxon>Dacrymycetales</taxon>
        <taxon>Dacrymycetaceae</taxon>
        <taxon>Calocera</taxon>
    </lineage>
</organism>
<evidence type="ECO:0000256" key="1">
    <source>
        <dbReference type="SAM" id="MobiDB-lite"/>
    </source>
</evidence>
<feature type="region of interest" description="Disordered" evidence="1">
    <location>
        <begin position="52"/>
        <end position="97"/>
    </location>
</feature>
<reference evidence="3 4" key="1">
    <citation type="journal article" date="2016" name="Mol. Biol. Evol.">
        <title>Comparative Genomics of Early-Diverging Mushroom-Forming Fungi Provides Insights into the Origins of Lignocellulose Decay Capabilities.</title>
        <authorList>
            <person name="Nagy L.G."/>
            <person name="Riley R."/>
            <person name="Tritt A."/>
            <person name="Adam C."/>
            <person name="Daum C."/>
            <person name="Floudas D."/>
            <person name="Sun H."/>
            <person name="Yadav J.S."/>
            <person name="Pangilinan J."/>
            <person name="Larsson K.H."/>
            <person name="Matsuura K."/>
            <person name="Barry K."/>
            <person name="Labutti K."/>
            <person name="Kuo R."/>
            <person name="Ohm R.A."/>
            <person name="Bhattacharya S.S."/>
            <person name="Shirouzu T."/>
            <person name="Yoshinaga Y."/>
            <person name="Martin F.M."/>
            <person name="Grigoriev I.V."/>
            <person name="Hibbett D.S."/>
        </authorList>
    </citation>
    <scope>NUCLEOTIDE SEQUENCE [LARGE SCALE GENOMIC DNA]</scope>
    <source>
        <strain evidence="3 4">TUFC12733</strain>
    </source>
</reference>